<accession>A0A1Q9EWX4</accession>
<keyword evidence="6" id="KW-1185">Reference proteome</keyword>
<dbReference type="InterPro" id="IPR002156">
    <property type="entry name" value="RNaseH_domain"/>
</dbReference>
<feature type="domain" description="RNase H type-1" evidence="4">
    <location>
        <begin position="2628"/>
        <end position="2782"/>
    </location>
</feature>
<evidence type="ECO:0000256" key="1">
    <source>
        <dbReference type="ARBA" id="ARBA00022603"/>
    </source>
</evidence>
<dbReference type="SUPFAM" id="SSF53098">
    <property type="entry name" value="Ribonuclease H-like"/>
    <property type="match status" value="1"/>
</dbReference>
<dbReference type="GO" id="GO:0004523">
    <property type="term" value="F:RNA-DNA hybrid ribonuclease activity"/>
    <property type="evidence" value="ECO:0007669"/>
    <property type="project" value="InterPro"/>
</dbReference>
<dbReference type="SUPFAM" id="SSF53335">
    <property type="entry name" value="S-adenosyl-L-methionine-dependent methyltransferases"/>
    <property type="match status" value="1"/>
</dbReference>
<comment type="caution">
    <text evidence="5">The sequence shown here is derived from an EMBL/GenBank/DDBJ whole genome shotgun (WGS) entry which is preliminary data.</text>
</comment>
<dbReference type="EMBL" id="LSRX01000051">
    <property type="protein sequence ID" value="OLQ11921.1"/>
    <property type="molecule type" value="Genomic_DNA"/>
</dbReference>
<dbReference type="SUPFAM" id="SSF56219">
    <property type="entry name" value="DNase I-like"/>
    <property type="match status" value="1"/>
</dbReference>
<name>A0A1Q9EWX4_SYMMI</name>
<dbReference type="GO" id="GO:0003676">
    <property type="term" value="F:nucleic acid binding"/>
    <property type="evidence" value="ECO:0007669"/>
    <property type="project" value="InterPro"/>
</dbReference>
<dbReference type="InterPro" id="IPR036397">
    <property type="entry name" value="RNaseH_sf"/>
</dbReference>
<evidence type="ECO:0000256" key="2">
    <source>
        <dbReference type="ARBA" id="ARBA00022679"/>
    </source>
</evidence>
<dbReference type="GO" id="GO:0008168">
    <property type="term" value="F:methyltransferase activity"/>
    <property type="evidence" value="ECO:0007669"/>
    <property type="project" value="UniProtKB-KW"/>
</dbReference>
<protein>
    <submittedName>
        <fullName evidence="5">LINE-1 retrotransposable element ORF2 protein</fullName>
    </submittedName>
</protein>
<reference evidence="5 6" key="1">
    <citation type="submission" date="2016-02" db="EMBL/GenBank/DDBJ databases">
        <title>Genome analysis of coral dinoflagellate symbionts highlights evolutionary adaptations to a symbiotic lifestyle.</title>
        <authorList>
            <person name="Aranda M."/>
            <person name="Li Y."/>
            <person name="Liew Y.J."/>
            <person name="Baumgarten S."/>
            <person name="Simakov O."/>
            <person name="Wilson M."/>
            <person name="Piel J."/>
            <person name="Ashoor H."/>
            <person name="Bougouffa S."/>
            <person name="Bajic V.B."/>
            <person name="Ryu T."/>
            <person name="Ravasi T."/>
            <person name="Bayer T."/>
            <person name="Micklem G."/>
            <person name="Kim H."/>
            <person name="Bhak J."/>
            <person name="Lajeunesse T.C."/>
            <person name="Voolstra C.R."/>
        </authorList>
    </citation>
    <scope>NUCLEOTIDE SEQUENCE [LARGE SCALE GENOMIC DNA]</scope>
    <source>
        <strain evidence="5 6">CCMP2467</strain>
    </source>
</reference>
<dbReference type="GO" id="GO:0032259">
    <property type="term" value="P:methylation"/>
    <property type="evidence" value="ECO:0007669"/>
    <property type="project" value="UniProtKB-KW"/>
</dbReference>
<dbReference type="InterPro" id="IPR012337">
    <property type="entry name" value="RNaseH-like_sf"/>
</dbReference>
<evidence type="ECO:0000313" key="5">
    <source>
        <dbReference type="EMBL" id="OLQ11921.1"/>
    </source>
</evidence>
<proteinExistence type="predicted"/>
<evidence type="ECO:0000313" key="6">
    <source>
        <dbReference type="Proteomes" id="UP000186817"/>
    </source>
</evidence>
<sequence>MVGDPPLSSLEIGQSFDAVVLVCDTEQTTATLNLPWNGETARCNDLPCTHQAGSTLTLYNVQYKGMLGRAHFLQILSGTVIVERPDLQEYSFRVFKEVCAGIGGISVGGEFLGLQCLAVSDKCALACSALRLQSAPVIQGDLADPLVRQQIHLAQPAHRCLIAAGIPCQGYSRQGLMQGFQDPRSHTMCHVLQLAWHSQASGLVLECVTEIQQHQDATNCLRNFAGRVGFRVSEIVLELSHQWASKRLRWWAVLLPSNMPALSLPNWPQSRDVWNVGKVIPEWPTWHEDAEAELLWDSAEHAAYNNPEYGTEARTLAANMQVVSRREACEVALLNALPPCHPLPHDMRAALCLVGQLSSPLQALWILAHVRCWAAEAFASHALCPLQELCRYQEYLLQQRQDTWLTPSLQAGGTVQLQGEFAATRVQIPGPVKLCRLLQALKAGLAPGLLVRVSDGFRALPAHAFLHPQPFGPTYLVQTFVKRARLENDSASANQSVDLALAPELLSETLSVATPGASSATITSQPQPSPVQASPCGDHLVLEAPSPSFATTLKDGTPPLTQQLEASSPASLAHSYVGPSPRVPASADLVREPSPSFPSGCTDLAVWCSLSAVMRMCPAFQALLLPPRVADVLLRLALSGQALPPSLAAAAQLRHDHVLLAPFVHEGHWTLLTLRTHGSLVQATVFDGVPGRNASAAYSLAASLCFLGGCSLDTFLERTIWTQSSPADCGAVLVAHALSLLPAPACDHPLQTARAFLAALPAFDSDIVGLGGLAPEQEQELQQLLVQKGVPQDQAASRVHSAVAKVGAGALANALKQKNQWQALKAAANRPGSLFKWVQADELQAHIERKAQDRFGVEVSKPKAKKQKSAKRLPVPLHIDPGQLQLSEGSFITKAGGPLKQLSFDEVQAQASGICFCTVEQAGPFLALGRNLSVDALALATTAELPDPSAPRTSAVRYPAVFAPTQEAILVSGSLVQLGDEEVQLCATDIAEVEHLSTAVCRLSLFRDEYKNSWEKFCEAPLRVLLHQVPEFQVCKDPACGGKCLGFHAAVDEVVEHLFLDVWARQWVRLAGGKAKPVEAELFQAFLRLPASALPHVFNTSLDGLYMEPRAADGTGPHAAWAVVWLPGQTGAQAQLAMRTTEKALAVTRLGHKFGLRTKEADEQAVFELLRPQHHFLKVRITARFRLHPLPHGFQRHNLVQLLKQWQWNCKPLQPDRGDSVGCAWIVGASCDPPALALPLGQGFVLATKIRDVGQPRGPSKEVCASVRTRRALLLDDDPDLPVDPWADGSDPWSVARVAPQAASSSNEAVTKIAQLEAGLKQDLQDIVQRKLDEREAAGPPPGLSDQDKRLHALETTVTEMRHQGIKFETWFQGFGTKVSDQATQLEALKTTVQEQQLELGKVRTDLQSTVQSAVTSLQGNLTNQMAAQLAGQMEQIQRPTLVLLPTSSSAPAIPLAVNRQARVTSGAPAALRVNSDWAGTWTGVLQVGDLPCSTFNVAWPPGLFETGRVMISRHFHESLSVMIATVYGYPQGPTWPDALSRTDTLLSTLTREVVLGSKGFRVICGDFNHDTSSLHQCQIWKSHGWIEAQDLAFQCWGTIPQPTCKNATQRDFIWLSPEAASYCVQVQLFEVFQEHSTLIAGFALPCHAVVEHTWPLPAELPWADIDVGAWHQLVGFQPAPFASDTTRWFSSFSKAVEHSLDGHVASFPGGHLPSNCFGRGARVKPQRSACPSRPLRPSRPGEDLLRHDGLGAEVRRWFHQLRRLQSMAHSTRAQNMAPSAVDYRLGLWRAICTARGFRGGFLAWWPKRPVQLVGSPVQVPSTVPDATSARLIYEDFRGNFRRLDSWHLAKRAKVLDAKYDQSLAQLYQELRDPAPEQVDTLQVTRDYAILATDVPSAQLHVERPLDLRGHSTWAVDGVSVSIHSVEADTCTLACAIAESGQELEQVQVLSSVPDLHDEFISLWAPRWQQHANASASDWQRFLDFATAYLPRHSFELSDIDVPTWTKALRRFRPRAARGPDGWARDDLLSLPPARTAELLSFLRSVELDGRPWPKQMVIGFVCLLNKGNGRLDANGFRPICLFSIIYRTWAGIRARQVLAALRSIVPDGLFGFVPGREATELWYSVQLEVELSILGGTRLLGLSTDVVKAFNCLPRAPLLLLAAQLGCPRRLLGPWSSFLEVTERRFMIRQQVSEAVLSTSGFPEGCPLSPVAMVFADWAYHVYIQAFAPAVRAFSFVDNFACTAFSAAALLHAYNLVRCFMDLLRLQLDAAKTFAWATVAADRGVLATAGFKVLQTARELGGVMSFGPSVRNSALRERCKQLNPLWKKLQRSRAPCSLKLSVLPKKLWAKALHGISGTPLAESVVHSLRTSATSRLRIRPGGSSSLLRLSTAPLMTADPGFYQLLCCVLDARRMAKKVPNFLSLWRHFSSLCDGRRLHGPLSKLTSVLAQVGWAVQLPPWVMDHQGLVHNLLDLPGPLLRRLLEQAWLGFVACQHSHRKTMSNLCGIDLALLRATQSALGALDMARLAAIQSGAFWCGQQQARFDMGQTGLCPLCQVEDSVEHRLRYCPRYAAARAEHAWVLEVWDELPVSVTHHLLPPANPHLPALQRLLQDGLDTTGQFFCKGSGSGWQCLFTDGSCYSSRNADLALAGWGVILANTGQAVACGTVPGLSQTAPRAEILALTAAARWALATGLPCLVWTDAANVCSGVAMILDSGCVPGTADNDLWSRLAGFLKQLNPRRFLVRHTPSHLDTGLTESPTEDWLAIHNNHADVLAGIANSNRPQTFLAVHGRAVCYHDTTLRALVALRAIFFGIADLQQNGDFGSATPEGEDEEPWIPPCGAVPRRIDLEDTMPVNWRQTAAASASDLPCSFILQLCEFVWQLDSEAEHAYKLSWLELVFVLHCSNRYLYPACNHTGQWVEASTLVFPPPAHTVAARLTLVRRALRPALRSLGFDCMFLQGVDLSDLGVWFSLDGIVIGVDTSLLLRARTSLGRFVQGRAGTRSALARPL</sequence>
<dbReference type="Proteomes" id="UP000186817">
    <property type="component" value="Unassembled WGS sequence"/>
</dbReference>
<organism evidence="5 6">
    <name type="scientific">Symbiodinium microadriaticum</name>
    <name type="common">Dinoflagellate</name>
    <name type="synonym">Zooxanthella microadriatica</name>
    <dbReference type="NCBI Taxonomy" id="2951"/>
    <lineage>
        <taxon>Eukaryota</taxon>
        <taxon>Sar</taxon>
        <taxon>Alveolata</taxon>
        <taxon>Dinophyceae</taxon>
        <taxon>Suessiales</taxon>
        <taxon>Symbiodiniaceae</taxon>
        <taxon>Symbiodinium</taxon>
    </lineage>
</organism>
<dbReference type="Gene3D" id="3.30.420.10">
    <property type="entry name" value="Ribonuclease H-like superfamily/Ribonuclease H"/>
    <property type="match status" value="1"/>
</dbReference>
<dbReference type="InterPro" id="IPR029063">
    <property type="entry name" value="SAM-dependent_MTases_sf"/>
</dbReference>
<feature type="region of interest" description="Disordered" evidence="3">
    <location>
        <begin position="1724"/>
        <end position="1745"/>
    </location>
</feature>
<keyword evidence="2" id="KW-0808">Transferase</keyword>
<evidence type="ECO:0000256" key="3">
    <source>
        <dbReference type="SAM" id="MobiDB-lite"/>
    </source>
</evidence>
<dbReference type="Gene3D" id="3.40.50.150">
    <property type="entry name" value="Vaccinia Virus protein VP39"/>
    <property type="match status" value="1"/>
</dbReference>
<dbReference type="OrthoDB" id="422501at2759"/>
<gene>
    <name evidence="5" type="primary">Pol</name>
    <name evidence="5" type="ORF">AK812_SmicGene4177</name>
</gene>
<dbReference type="Pfam" id="PF00145">
    <property type="entry name" value="DNA_methylase"/>
    <property type="match status" value="1"/>
</dbReference>
<dbReference type="InterPro" id="IPR001525">
    <property type="entry name" value="C5_MeTfrase"/>
</dbReference>
<keyword evidence="1" id="KW-0489">Methyltransferase</keyword>
<dbReference type="PANTHER" id="PTHR19446">
    <property type="entry name" value="REVERSE TRANSCRIPTASES"/>
    <property type="match status" value="1"/>
</dbReference>
<dbReference type="PROSITE" id="PS50879">
    <property type="entry name" value="RNASE_H_1"/>
    <property type="match status" value="1"/>
</dbReference>
<dbReference type="InterPro" id="IPR036691">
    <property type="entry name" value="Endo/exonu/phosph_ase_sf"/>
</dbReference>
<evidence type="ECO:0000259" key="4">
    <source>
        <dbReference type="PROSITE" id="PS50879"/>
    </source>
</evidence>